<sequence length="250" mass="25495">MTASSPSPRRRADLLLVERGLFDSRARAQAAIAAGGVRANGVAVARASDMVPLDAEISAEPAHPWVSRAGVKLAHALDAFGLDVTGCEALDVGASTGGFTQVLLARGAAHVTAVDVGRGQLHALLAHDPRVTSLEATDIRDLAASALPRAPDVVTVDVSFAPLGVVLPAAVALAARSAALVVLVKPQFEVGRKEIGKGGVVRSAEARARAVADARALVERLGFAIAGELPSPIPGGDGNIEHLIGARRHG</sequence>
<gene>
    <name evidence="6" type="ORF">ACFSCV_07320</name>
</gene>
<feature type="domain" description="RNA-binding S4" evidence="4">
    <location>
        <begin position="10"/>
        <end position="57"/>
    </location>
</feature>
<dbReference type="PANTHER" id="PTHR32319:SF0">
    <property type="entry name" value="BACTERIAL HEMOLYSIN-LIKE PROTEIN"/>
    <property type="match status" value="1"/>
</dbReference>
<dbReference type="CDD" id="cd02440">
    <property type="entry name" value="AdoMet_MTases"/>
    <property type="match status" value="1"/>
</dbReference>
<evidence type="ECO:0000313" key="6">
    <source>
        <dbReference type="EMBL" id="MFD1702811.1"/>
    </source>
</evidence>
<feature type="domain" description="Ribosomal RNA methyltransferase FtsJ" evidence="5">
    <location>
        <begin position="65"/>
        <end position="247"/>
    </location>
</feature>
<protein>
    <submittedName>
        <fullName evidence="6">TlyA family RNA methyltransferase</fullName>
    </submittedName>
</protein>
<keyword evidence="7" id="KW-1185">Reference proteome</keyword>
<reference evidence="7" key="1">
    <citation type="journal article" date="2019" name="Int. J. Syst. Evol. Microbiol.">
        <title>The Global Catalogue of Microorganisms (GCM) 10K type strain sequencing project: providing services to taxonomists for standard genome sequencing and annotation.</title>
        <authorList>
            <consortium name="The Broad Institute Genomics Platform"/>
            <consortium name="The Broad Institute Genome Sequencing Center for Infectious Disease"/>
            <person name="Wu L."/>
            <person name="Ma J."/>
        </authorList>
    </citation>
    <scope>NUCLEOTIDE SEQUENCE [LARGE SCALE GENOMIC DNA]</scope>
    <source>
        <strain evidence="7">KCTC 23707</strain>
    </source>
</reference>
<evidence type="ECO:0000259" key="5">
    <source>
        <dbReference type="Pfam" id="PF01728"/>
    </source>
</evidence>
<comment type="similarity">
    <text evidence="2">Belongs to the TlyA family.</text>
</comment>
<dbReference type="Pfam" id="PF01728">
    <property type="entry name" value="FtsJ"/>
    <property type="match status" value="1"/>
</dbReference>
<evidence type="ECO:0000313" key="7">
    <source>
        <dbReference type="Proteomes" id="UP001597308"/>
    </source>
</evidence>
<evidence type="ECO:0000256" key="1">
    <source>
        <dbReference type="ARBA" id="ARBA00022884"/>
    </source>
</evidence>
<dbReference type="InterPro" id="IPR047048">
    <property type="entry name" value="TlyA"/>
</dbReference>
<dbReference type="NCBIfam" id="TIGR00478">
    <property type="entry name" value="tly"/>
    <property type="match status" value="1"/>
</dbReference>
<dbReference type="InterPro" id="IPR002877">
    <property type="entry name" value="RNA_MeTrfase_FtsJ_dom"/>
</dbReference>
<evidence type="ECO:0000256" key="3">
    <source>
        <dbReference type="PROSITE-ProRule" id="PRU00182"/>
    </source>
</evidence>
<dbReference type="GO" id="GO:0032259">
    <property type="term" value="P:methylation"/>
    <property type="evidence" value="ECO:0007669"/>
    <property type="project" value="UniProtKB-KW"/>
</dbReference>
<dbReference type="EMBL" id="JBHUER010000004">
    <property type="protein sequence ID" value="MFD1702811.1"/>
    <property type="molecule type" value="Genomic_DNA"/>
</dbReference>
<dbReference type="Proteomes" id="UP001597308">
    <property type="component" value="Unassembled WGS sequence"/>
</dbReference>
<dbReference type="PIRSF" id="PIRSF005578">
    <property type="entry name" value="TlyA"/>
    <property type="match status" value="1"/>
</dbReference>
<comment type="caution">
    <text evidence="6">The sequence shown here is derived from an EMBL/GenBank/DDBJ whole genome shotgun (WGS) entry which is preliminary data.</text>
</comment>
<evidence type="ECO:0000259" key="4">
    <source>
        <dbReference type="Pfam" id="PF01479"/>
    </source>
</evidence>
<dbReference type="InterPro" id="IPR002942">
    <property type="entry name" value="S4_RNA-bd"/>
</dbReference>
<keyword evidence="6" id="KW-0808">Transferase</keyword>
<dbReference type="Gene3D" id="3.40.50.150">
    <property type="entry name" value="Vaccinia Virus protein VP39"/>
    <property type="match status" value="1"/>
</dbReference>
<organism evidence="6 7">
    <name type="scientific">Methylopila henanensis</name>
    <dbReference type="NCBI Taxonomy" id="873516"/>
    <lineage>
        <taxon>Bacteria</taxon>
        <taxon>Pseudomonadati</taxon>
        <taxon>Pseudomonadota</taxon>
        <taxon>Alphaproteobacteria</taxon>
        <taxon>Hyphomicrobiales</taxon>
        <taxon>Methylopilaceae</taxon>
        <taxon>Methylopila</taxon>
    </lineage>
</organism>
<evidence type="ECO:0000256" key="2">
    <source>
        <dbReference type="ARBA" id="ARBA00029460"/>
    </source>
</evidence>
<dbReference type="GO" id="GO:0008168">
    <property type="term" value="F:methyltransferase activity"/>
    <property type="evidence" value="ECO:0007669"/>
    <property type="project" value="UniProtKB-KW"/>
</dbReference>
<name>A0ABW4K5M6_9HYPH</name>
<proteinExistence type="inferred from homology"/>
<dbReference type="PANTHER" id="PTHR32319">
    <property type="entry name" value="BACTERIAL HEMOLYSIN-LIKE PROTEIN"/>
    <property type="match status" value="1"/>
</dbReference>
<dbReference type="SUPFAM" id="SSF53335">
    <property type="entry name" value="S-adenosyl-L-methionine-dependent methyltransferases"/>
    <property type="match status" value="1"/>
</dbReference>
<dbReference type="Gene3D" id="3.10.290.10">
    <property type="entry name" value="RNA-binding S4 domain"/>
    <property type="match status" value="1"/>
</dbReference>
<accession>A0ABW4K5M6</accession>
<keyword evidence="1 3" id="KW-0694">RNA-binding</keyword>
<dbReference type="Pfam" id="PF01479">
    <property type="entry name" value="S4"/>
    <property type="match status" value="1"/>
</dbReference>
<dbReference type="RefSeq" id="WP_378798439.1">
    <property type="nucleotide sequence ID" value="NZ_JBHUER010000004.1"/>
</dbReference>
<keyword evidence="6" id="KW-0489">Methyltransferase</keyword>
<dbReference type="InterPro" id="IPR004538">
    <property type="entry name" value="Hemolysin_A/TlyA"/>
</dbReference>
<dbReference type="InterPro" id="IPR029063">
    <property type="entry name" value="SAM-dependent_MTases_sf"/>
</dbReference>
<dbReference type="SUPFAM" id="SSF55174">
    <property type="entry name" value="Alpha-L RNA-binding motif"/>
    <property type="match status" value="1"/>
</dbReference>
<dbReference type="PROSITE" id="PS50889">
    <property type="entry name" value="S4"/>
    <property type="match status" value="1"/>
</dbReference>
<dbReference type="InterPro" id="IPR036986">
    <property type="entry name" value="S4_RNA-bd_sf"/>
</dbReference>